<evidence type="ECO:0000313" key="1">
    <source>
        <dbReference type="EMBL" id="KAG9464039.1"/>
    </source>
</evidence>
<keyword evidence="2" id="KW-1185">Reference proteome</keyword>
<dbReference type="EMBL" id="WNTK01005225">
    <property type="protein sequence ID" value="KAG9464039.1"/>
    <property type="molecule type" value="Genomic_DNA"/>
</dbReference>
<sequence>MGHVTGTPVNHTVECVQQASVILVSNKLRRYHRHHAKAPRSRSLYKCVCMHMLGLKKWYMNPKTRCRVLHLFYIFLLLCLNTEIRCIIGELGVEGRWLVPDPPQ</sequence>
<organism evidence="1 2">
    <name type="scientific">Eleutherodactylus coqui</name>
    <name type="common">Puerto Rican coqui</name>
    <dbReference type="NCBI Taxonomy" id="57060"/>
    <lineage>
        <taxon>Eukaryota</taxon>
        <taxon>Metazoa</taxon>
        <taxon>Chordata</taxon>
        <taxon>Craniata</taxon>
        <taxon>Vertebrata</taxon>
        <taxon>Euteleostomi</taxon>
        <taxon>Amphibia</taxon>
        <taxon>Batrachia</taxon>
        <taxon>Anura</taxon>
        <taxon>Neobatrachia</taxon>
        <taxon>Hyloidea</taxon>
        <taxon>Eleutherodactylidae</taxon>
        <taxon>Eleutherodactylinae</taxon>
        <taxon>Eleutherodactylus</taxon>
        <taxon>Eleutherodactylus</taxon>
    </lineage>
</organism>
<name>A0A8J6B6H1_ELECQ</name>
<protein>
    <submittedName>
        <fullName evidence="1">Uncharacterized protein</fullName>
    </submittedName>
</protein>
<comment type="caution">
    <text evidence="1">The sequence shown here is derived from an EMBL/GenBank/DDBJ whole genome shotgun (WGS) entry which is preliminary data.</text>
</comment>
<accession>A0A8J6B6H1</accession>
<gene>
    <name evidence="1" type="ORF">GDO78_020610</name>
</gene>
<evidence type="ECO:0000313" key="2">
    <source>
        <dbReference type="Proteomes" id="UP000770717"/>
    </source>
</evidence>
<dbReference type="Proteomes" id="UP000770717">
    <property type="component" value="Unassembled WGS sequence"/>
</dbReference>
<reference evidence="1" key="1">
    <citation type="thesis" date="2020" institute="ProQuest LLC" country="789 East Eisenhower Parkway, Ann Arbor, MI, USA">
        <title>Comparative Genomics and Chromosome Evolution.</title>
        <authorList>
            <person name="Mudd A.B."/>
        </authorList>
    </citation>
    <scope>NUCLEOTIDE SEQUENCE</scope>
    <source>
        <strain evidence="1">HN-11 Male</strain>
        <tissue evidence="1">Kidney and liver</tissue>
    </source>
</reference>
<dbReference type="AlphaFoldDB" id="A0A8J6B6H1"/>
<proteinExistence type="predicted"/>